<protein>
    <recommendedName>
        <fullName evidence="2">FHA domain-containing protein</fullName>
    </recommendedName>
</protein>
<dbReference type="SMART" id="SM00240">
    <property type="entry name" value="FHA"/>
    <property type="match status" value="1"/>
</dbReference>
<feature type="compositionally biased region" description="Pro residues" evidence="1">
    <location>
        <begin position="163"/>
        <end position="175"/>
    </location>
</feature>
<dbReference type="Proteomes" id="UP001055303">
    <property type="component" value="Unassembled WGS sequence"/>
</dbReference>
<organism evidence="4 5">
    <name type="scientific">Methylobacterium dankookense</name>
    <dbReference type="NCBI Taxonomy" id="560405"/>
    <lineage>
        <taxon>Bacteria</taxon>
        <taxon>Pseudomonadati</taxon>
        <taxon>Pseudomonadota</taxon>
        <taxon>Alphaproteobacteria</taxon>
        <taxon>Hyphomicrobiales</taxon>
        <taxon>Methylobacteriaceae</taxon>
        <taxon>Methylobacterium</taxon>
    </lineage>
</organism>
<reference evidence="3" key="2">
    <citation type="journal article" date="2021" name="Front. Microbiol.">
        <title>Comprehensive Comparative Genomics and Phenotyping of Methylobacterium Species.</title>
        <authorList>
            <person name="Alessa O."/>
            <person name="Ogura Y."/>
            <person name="Fujitani Y."/>
            <person name="Takami H."/>
            <person name="Hayashi T."/>
            <person name="Sahin N."/>
            <person name="Tani A."/>
        </authorList>
    </citation>
    <scope>NUCLEOTIDE SEQUENCE</scope>
    <source>
        <strain evidence="3">DSM 22415</strain>
    </source>
</reference>
<dbReference type="InterPro" id="IPR000253">
    <property type="entry name" value="FHA_dom"/>
</dbReference>
<reference evidence="3" key="3">
    <citation type="submission" date="2021-08" db="EMBL/GenBank/DDBJ databases">
        <authorList>
            <person name="Tani A."/>
            <person name="Ola A."/>
            <person name="Ogura Y."/>
            <person name="Katsura K."/>
            <person name="Hayashi T."/>
        </authorList>
    </citation>
    <scope>NUCLEOTIDE SEQUENCE</scope>
    <source>
        <strain evidence="3">DSM 22415</strain>
    </source>
</reference>
<dbReference type="OrthoDB" id="273564at2"/>
<dbReference type="NCBIfam" id="TIGR03354">
    <property type="entry name" value="VI_FHA"/>
    <property type="match status" value="1"/>
</dbReference>
<dbReference type="InterPro" id="IPR017735">
    <property type="entry name" value="T6SS_FHA"/>
</dbReference>
<dbReference type="EMBL" id="CABFVH010000006">
    <property type="protein sequence ID" value="VUF11736.1"/>
    <property type="molecule type" value="Genomic_DNA"/>
</dbReference>
<dbReference type="EMBL" id="BPQI01000097">
    <property type="protein sequence ID" value="GJD57297.1"/>
    <property type="molecule type" value="Genomic_DNA"/>
</dbReference>
<dbReference type="InterPro" id="IPR046883">
    <property type="entry name" value="T6SS_FHA_C"/>
</dbReference>
<feature type="domain" description="FHA" evidence="2">
    <location>
        <begin position="29"/>
        <end position="79"/>
    </location>
</feature>
<evidence type="ECO:0000256" key="1">
    <source>
        <dbReference type="SAM" id="MobiDB-lite"/>
    </source>
</evidence>
<evidence type="ECO:0000259" key="2">
    <source>
        <dbReference type="PROSITE" id="PS50006"/>
    </source>
</evidence>
<name>A0A564FVG5_9HYPH</name>
<evidence type="ECO:0000313" key="3">
    <source>
        <dbReference type="EMBL" id="GJD57297.1"/>
    </source>
</evidence>
<dbReference type="PROSITE" id="PS50006">
    <property type="entry name" value="FHA_DOMAIN"/>
    <property type="match status" value="1"/>
</dbReference>
<dbReference type="InterPro" id="IPR008984">
    <property type="entry name" value="SMAD_FHA_dom_sf"/>
</dbReference>
<dbReference type="Proteomes" id="UP000401717">
    <property type="component" value="Unassembled WGS sequence"/>
</dbReference>
<evidence type="ECO:0000313" key="4">
    <source>
        <dbReference type="EMBL" id="VUF11736.1"/>
    </source>
</evidence>
<dbReference type="Pfam" id="PF00498">
    <property type="entry name" value="FHA"/>
    <property type="match status" value="1"/>
</dbReference>
<dbReference type="Gene3D" id="2.60.200.20">
    <property type="match status" value="1"/>
</dbReference>
<feature type="region of interest" description="Disordered" evidence="1">
    <location>
        <begin position="160"/>
        <end position="293"/>
    </location>
</feature>
<feature type="compositionally biased region" description="Basic and acidic residues" evidence="1">
    <location>
        <begin position="273"/>
        <end position="285"/>
    </location>
</feature>
<sequence length="484" mass="52335">MTLTLTIENFSVLPDAGPLSISLSGRRGIDIGRDQYLDWTLPDPDRVISGKHAEIRHRDGGYWLQDVSRNGTFLNRNPQRLQEACRLKDGDRIQIGQYVILVRIEGAAAPAEEPPPAGPADPRDYWDLPGAAPPVPSHSLRPASALRPVRPDFIDWAVDLPGIPGPSAPPRPEPSPEMDWSRASPPPPAPPPPAMPTPRRPAEAPYAFDPPFSAPPVAAPPPFAPPPFPASPPIPVSPPFAEPQPAEPPAAALPDSPWNVPDARPTARAPESAPEKAPERAERGADGPARGGLDGDAFVRRFAAGLGIPPEILGWQDPGDLAEEAGALLRLSADNVKQLLAARTESKRVAKASSQTTIQALDNNPLKFSPTVDDALRIMLGRPSSGFLEARRAMDSSFRDLKTHQVKTYAAMQNALRLLMEDLSPEGIEGSDEKDRGLGGLLGSRKARLWDIYTARWDALASPHDDGMVDVFMMFFSDCYDKSR</sequence>
<dbReference type="RefSeq" id="WP_144762162.1">
    <property type="nucleotide sequence ID" value="NZ_BPQI01000097.1"/>
</dbReference>
<dbReference type="CDD" id="cd00060">
    <property type="entry name" value="FHA"/>
    <property type="match status" value="1"/>
</dbReference>
<dbReference type="Pfam" id="PF20232">
    <property type="entry name" value="T6SS_FHA_C"/>
    <property type="match status" value="1"/>
</dbReference>
<reference evidence="4 5" key="1">
    <citation type="submission" date="2019-06" db="EMBL/GenBank/DDBJ databases">
        <authorList>
            <person name="Rodrigo-Torres L."/>
            <person name="Arahal R. D."/>
            <person name="Lucena T."/>
        </authorList>
    </citation>
    <scope>NUCLEOTIDE SEQUENCE [LARGE SCALE GENOMIC DNA]</scope>
    <source>
        <strain evidence="4 5">SW08-7</strain>
    </source>
</reference>
<accession>A0A564FVG5</accession>
<dbReference type="AlphaFoldDB" id="A0A564FVG5"/>
<dbReference type="SUPFAM" id="SSF49879">
    <property type="entry name" value="SMAD/FHA domain"/>
    <property type="match status" value="1"/>
</dbReference>
<feature type="region of interest" description="Disordered" evidence="1">
    <location>
        <begin position="110"/>
        <end position="143"/>
    </location>
</feature>
<evidence type="ECO:0000313" key="5">
    <source>
        <dbReference type="Proteomes" id="UP000401717"/>
    </source>
</evidence>
<proteinExistence type="predicted"/>
<evidence type="ECO:0000313" key="6">
    <source>
        <dbReference type="Proteomes" id="UP001055303"/>
    </source>
</evidence>
<feature type="compositionally biased region" description="Pro residues" evidence="1">
    <location>
        <begin position="212"/>
        <end position="248"/>
    </location>
</feature>
<gene>
    <name evidence="3" type="ORF">IFDJLNFL_3198</name>
    <name evidence="4" type="ORF">MTDSW087_01420</name>
</gene>
<keyword evidence="6" id="KW-1185">Reference proteome</keyword>
<feature type="compositionally biased region" description="Pro residues" evidence="1">
    <location>
        <begin position="184"/>
        <end position="199"/>
    </location>
</feature>